<reference evidence="3 4" key="1">
    <citation type="journal article" date="2018" name="Cell">
        <title>The Chara Genome: Secondary Complexity and Implications for Plant Terrestrialization.</title>
        <authorList>
            <person name="Nishiyama T."/>
            <person name="Sakayama H."/>
            <person name="Vries J.D."/>
            <person name="Buschmann H."/>
            <person name="Saint-Marcoux D."/>
            <person name="Ullrich K.K."/>
            <person name="Haas F.B."/>
            <person name="Vanderstraeten L."/>
            <person name="Becker D."/>
            <person name="Lang D."/>
            <person name="Vosolsobe S."/>
            <person name="Rombauts S."/>
            <person name="Wilhelmsson P.K.I."/>
            <person name="Janitza P."/>
            <person name="Kern R."/>
            <person name="Heyl A."/>
            <person name="Rumpler F."/>
            <person name="Villalobos L.I.A.C."/>
            <person name="Clay J.M."/>
            <person name="Skokan R."/>
            <person name="Toyoda A."/>
            <person name="Suzuki Y."/>
            <person name="Kagoshima H."/>
            <person name="Schijlen E."/>
            <person name="Tajeshwar N."/>
            <person name="Catarino B."/>
            <person name="Hetherington A.J."/>
            <person name="Saltykova A."/>
            <person name="Bonnot C."/>
            <person name="Breuninger H."/>
            <person name="Symeonidi A."/>
            <person name="Radhakrishnan G.V."/>
            <person name="Van Nieuwerburgh F."/>
            <person name="Deforce D."/>
            <person name="Chang C."/>
            <person name="Karol K.G."/>
            <person name="Hedrich R."/>
            <person name="Ulvskov P."/>
            <person name="Glockner G."/>
            <person name="Delwiche C.F."/>
            <person name="Petrasek J."/>
            <person name="Van de Peer Y."/>
            <person name="Friml J."/>
            <person name="Beilby M."/>
            <person name="Dolan L."/>
            <person name="Kohara Y."/>
            <person name="Sugano S."/>
            <person name="Fujiyama A."/>
            <person name="Delaux P.-M."/>
            <person name="Quint M."/>
            <person name="TheiBen G."/>
            <person name="Hagemann M."/>
            <person name="Harholt J."/>
            <person name="Dunand C."/>
            <person name="Zachgo S."/>
            <person name="Langdale J."/>
            <person name="Maumus F."/>
            <person name="Straeten D.V.D."/>
            <person name="Gould S.B."/>
            <person name="Rensing S.A."/>
        </authorList>
    </citation>
    <scope>NUCLEOTIDE SEQUENCE [LARGE SCALE GENOMIC DNA]</scope>
    <source>
        <strain evidence="3 4">S276</strain>
    </source>
</reference>
<dbReference type="AlphaFoldDB" id="A0A388LNU6"/>
<dbReference type="Gramene" id="GBG83941">
    <property type="protein sequence ID" value="GBG83941"/>
    <property type="gene ID" value="CBR_g37813"/>
</dbReference>
<protein>
    <submittedName>
        <fullName evidence="3">Uncharacterized protein</fullName>
    </submittedName>
</protein>
<evidence type="ECO:0000256" key="2">
    <source>
        <dbReference type="SAM" id="MobiDB-lite"/>
    </source>
</evidence>
<organism evidence="3 4">
    <name type="scientific">Chara braunii</name>
    <name type="common">Braun's stonewort</name>
    <dbReference type="NCBI Taxonomy" id="69332"/>
    <lineage>
        <taxon>Eukaryota</taxon>
        <taxon>Viridiplantae</taxon>
        <taxon>Streptophyta</taxon>
        <taxon>Charophyceae</taxon>
        <taxon>Charales</taxon>
        <taxon>Characeae</taxon>
        <taxon>Chara</taxon>
    </lineage>
</organism>
<proteinExistence type="predicted"/>
<evidence type="ECO:0000256" key="1">
    <source>
        <dbReference type="SAM" id="Coils"/>
    </source>
</evidence>
<dbReference type="EMBL" id="BFEA01000458">
    <property type="protein sequence ID" value="GBG83941.1"/>
    <property type="molecule type" value="Genomic_DNA"/>
</dbReference>
<feature type="region of interest" description="Disordered" evidence="2">
    <location>
        <begin position="1"/>
        <end position="86"/>
    </location>
</feature>
<feature type="compositionally biased region" description="Basic and acidic residues" evidence="2">
    <location>
        <begin position="1"/>
        <end position="49"/>
    </location>
</feature>
<comment type="caution">
    <text evidence="3">The sequence shown here is derived from an EMBL/GenBank/DDBJ whole genome shotgun (WGS) entry which is preliminary data.</text>
</comment>
<feature type="coiled-coil region" evidence="1">
    <location>
        <begin position="95"/>
        <end position="133"/>
    </location>
</feature>
<evidence type="ECO:0000313" key="3">
    <source>
        <dbReference type="EMBL" id="GBG83941.1"/>
    </source>
</evidence>
<keyword evidence="4" id="KW-1185">Reference proteome</keyword>
<accession>A0A388LNU6</accession>
<evidence type="ECO:0000313" key="4">
    <source>
        <dbReference type="Proteomes" id="UP000265515"/>
    </source>
</evidence>
<name>A0A388LNU6_CHABU</name>
<dbReference type="Proteomes" id="UP000265515">
    <property type="component" value="Unassembled WGS sequence"/>
</dbReference>
<keyword evidence="1" id="KW-0175">Coiled coil</keyword>
<gene>
    <name evidence="3" type="ORF">CBR_g37813</name>
</gene>
<sequence>MKELLRRIAKREKDEEEKKIREAEESKSREEEQRKEGEKLREAEAREAQLEASIVRILSQQKPPLMITSPQPPDEPKRRSPRTKARMLREIRSYIAESDDDSEEVKEEAEKLIEAIENRKKNNKKNAATLRDVTSRLMKTPRRGRGRITETVVDMDVFETPKKLCPAECSSEGVVEFALKQARTLNALKSTRYSGDL</sequence>